<dbReference type="Proteomes" id="UP000324767">
    <property type="component" value="Unassembled WGS sequence"/>
</dbReference>
<dbReference type="InterPro" id="IPR011990">
    <property type="entry name" value="TPR-like_helical_dom_sf"/>
</dbReference>
<feature type="repeat" description="TPR" evidence="2">
    <location>
        <begin position="1000"/>
        <end position="1033"/>
    </location>
</feature>
<evidence type="ECO:0000259" key="4">
    <source>
        <dbReference type="Pfam" id="PF13191"/>
    </source>
</evidence>
<accession>A0A5M8PXX2</accession>
<feature type="repeat" description="TPR" evidence="2">
    <location>
        <begin position="1042"/>
        <end position="1075"/>
    </location>
</feature>
<dbReference type="PRINTS" id="PR00364">
    <property type="entry name" value="DISEASERSIST"/>
</dbReference>
<dbReference type="Pfam" id="PF13191">
    <property type="entry name" value="AAA_16"/>
    <property type="match status" value="1"/>
</dbReference>
<gene>
    <name evidence="5" type="ORF">FRX48_02296</name>
</gene>
<comment type="similarity">
    <text evidence="1">Belongs to the putative lipase ROG1 family.</text>
</comment>
<feature type="repeat" description="TPR" evidence="2">
    <location>
        <begin position="1378"/>
        <end position="1411"/>
    </location>
</feature>
<feature type="repeat" description="TPR" evidence="2">
    <location>
        <begin position="769"/>
        <end position="802"/>
    </location>
</feature>
<reference evidence="5 6" key="1">
    <citation type="submission" date="2019-09" db="EMBL/GenBank/DDBJ databases">
        <title>The hologenome of the rock-dwelling lichen Lasallia pustulata.</title>
        <authorList>
            <person name="Greshake Tzovaras B."/>
            <person name="Segers F."/>
            <person name="Bicker A."/>
            <person name="Dal Grande F."/>
            <person name="Otte J."/>
            <person name="Hankeln T."/>
            <person name="Schmitt I."/>
            <person name="Ebersberger I."/>
        </authorList>
    </citation>
    <scope>NUCLEOTIDE SEQUENCE [LARGE SCALE GENOMIC DNA]</scope>
    <source>
        <strain evidence="5">A1-1</strain>
    </source>
</reference>
<feature type="repeat" description="TPR" evidence="2">
    <location>
        <begin position="811"/>
        <end position="844"/>
    </location>
</feature>
<evidence type="ECO:0000313" key="6">
    <source>
        <dbReference type="Proteomes" id="UP000324767"/>
    </source>
</evidence>
<organism evidence="5 6">
    <name type="scientific">Lasallia pustulata</name>
    <dbReference type="NCBI Taxonomy" id="136370"/>
    <lineage>
        <taxon>Eukaryota</taxon>
        <taxon>Fungi</taxon>
        <taxon>Dikarya</taxon>
        <taxon>Ascomycota</taxon>
        <taxon>Pezizomycotina</taxon>
        <taxon>Lecanoromycetes</taxon>
        <taxon>OSLEUM clade</taxon>
        <taxon>Umbilicariomycetidae</taxon>
        <taxon>Umbilicariales</taxon>
        <taxon>Umbilicariaceae</taxon>
        <taxon>Lasallia</taxon>
    </lineage>
</organism>
<evidence type="ECO:0000313" key="5">
    <source>
        <dbReference type="EMBL" id="KAA6413934.1"/>
    </source>
</evidence>
<feature type="repeat" description="TPR" evidence="2">
    <location>
        <begin position="1294"/>
        <end position="1327"/>
    </location>
</feature>
<evidence type="ECO:0000256" key="1">
    <source>
        <dbReference type="ARBA" id="ARBA00007920"/>
    </source>
</evidence>
<dbReference type="InterPro" id="IPR019734">
    <property type="entry name" value="TPR_rpt"/>
</dbReference>
<dbReference type="Pfam" id="PF13374">
    <property type="entry name" value="TPR_10"/>
    <property type="match status" value="3"/>
</dbReference>
<dbReference type="SUPFAM" id="SSF48452">
    <property type="entry name" value="TPR-like"/>
    <property type="match status" value="2"/>
</dbReference>
<dbReference type="OrthoDB" id="626167at2759"/>
<dbReference type="PANTHER" id="PTHR46082:SF6">
    <property type="entry name" value="AAA+ ATPASE DOMAIN-CONTAINING PROTEIN-RELATED"/>
    <property type="match status" value="1"/>
</dbReference>
<dbReference type="InterPro" id="IPR029058">
    <property type="entry name" value="AB_hydrolase_fold"/>
</dbReference>
<feature type="repeat" description="TPR" evidence="2">
    <location>
        <begin position="895"/>
        <end position="928"/>
    </location>
</feature>
<sequence>MYERGVSIYEDPVLSCDDANAASLPFGENATLRLSGSAGYATELSAFTLLATSLPIKVAFSESTYEPLPYGLIVLAEGLDPALDIVAVHGLNGHHEKTWTTNNVNWLRDLLPSDIPNARILSWGYDANTHSTSQISGQYLYDHARSLVSDLCLKRRLTKTRTRPIIFVAHSLGGIVVKSALIHSEAARRGALEEHRSIKLSTYGILFMGTPHQGGNGVQRGELMLKVASIFVTADDKILKHLERDSEWLQQQLGQYAPISNDFVTKFAYEMFPTRIALGKAIMVVPQASAVVPGATNAEPVAIPADHLNIVKFASYQNGGYEKVSGHLQLLAEEAPEAIGARWEEQDRIRKEDFTVPFSLSGIPETENFVGRKEELAKIKEAFQGDGSQRTVVLLHGLGGIGKTQLAVTFVKEHRDTYSAIFWLNGKNEDTLKQSFAVMANRLYKEYPSLALLRTAAEAKDVDQIVVIIRQWLSAKENHRWMLVFDNIDNPKLPGNEDPQAYDVRLYFPEAYQGSILITTRSSRLKIGKIVSVRKLVDIRESIAILTSTSGRVNLDRDLVNQLDGLPLALTTAGAYLSQVSTSLEDYLRHYRTSWLKVQQTTPDLLSYEDRALYTTWNLSFKHIQSQNESAGNLLRLWAYFDNQDVWFQLLAAGSEGSPVWFATIVYDELSFNEVTRLLCDHALIESLEMSGGYGMHNCVHAWVVHVLNAEKEISMAILALICVGLAVPTEDVPEYWVKERRLFPHADKCFESVYNTINLEFRDNRNALNAVHNLGKLYKDQGEMAEAEAMYRRALEGKEKAWGPEHPSTLDTVINLGLLYADQGKRAKAEAMYRRALEGTEKAWGREHPSTLRTVDNLGNLYADQGKMAEAEAMYRRALEGKEKAWGPEHTSTLDTVNNLGNLYADQGKMAEAEAMYRRALEGKEKAWGPEHTSTLDTVNNLGNLYADQGKMAEAEAMYRRALEGKEKAWGPEHTSTLDTVNDLGSKEKAWGPEHTSTLDTVNNLGNVYADQGKMAEAEAMYRRALEGKEKAWGLEHTSTLDTVNNLGNVYADQGKMAEAEAMYRRALEGYEKAWGPEHTSTLRTVDNLGNLYADQGKMAEAEAMYRRALEGKEKAWGPEHTSTLNTVNDLGNLYANQGKMAEAEAMYRRALEGYNKSWGPEHTSTLNTVNNLGNLYKNRGKMAEAEAMYRRALKGKEKAWRQEHTSTLDMVNNLGLLYKDQGKMAEAEAMYRRALEGKEKAWGPEHTSTLDTVNDLGNVYADQGKMAEAEAMYRRALEGYEKGLGPEHTSTLRTVDNLGNVYADQGKMAEAEAMYRRALEGREKAWGPEHPVTLRTVDNLGNLYADQGKMAEAEAMYRRALEGYEKAWGPEHTSTLRTVHNLGSLYKDQGKIAEAEAMYRRARALEGKEKAWRRSTRRRWTRSTTWGIFTRIKARWPKRKPCFDG</sequence>
<dbReference type="PROSITE" id="PS50005">
    <property type="entry name" value="TPR"/>
    <property type="match status" value="15"/>
</dbReference>
<dbReference type="InterPro" id="IPR007751">
    <property type="entry name" value="DUF676_lipase-like"/>
</dbReference>
<feature type="repeat" description="TPR" evidence="2">
    <location>
        <begin position="1336"/>
        <end position="1369"/>
    </location>
</feature>
<dbReference type="SMART" id="SM00028">
    <property type="entry name" value="TPR"/>
    <property type="match status" value="15"/>
</dbReference>
<evidence type="ECO:0000259" key="3">
    <source>
        <dbReference type="Pfam" id="PF05057"/>
    </source>
</evidence>
<feature type="repeat" description="TPR" evidence="2">
    <location>
        <begin position="937"/>
        <end position="970"/>
    </location>
</feature>
<dbReference type="GO" id="GO:0043531">
    <property type="term" value="F:ADP binding"/>
    <property type="evidence" value="ECO:0007669"/>
    <property type="project" value="InterPro"/>
</dbReference>
<feature type="repeat" description="TPR" evidence="2">
    <location>
        <begin position="1126"/>
        <end position="1159"/>
    </location>
</feature>
<dbReference type="InterPro" id="IPR053137">
    <property type="entry name" value="NLR-like"/>
</dbReference>
<feature type="repeat" description="TPR" evidence="2">
    <location>
        <begin position="1168"/>
        <end position="1201"/>
    </location>
</feature>
<dbReference type="InterPro" id="IPR027417">
    <property type="entry name" value="P-loop_NTPase"/>
</dbReference>
<comment type="caution">
    <text evidence="5">The sequence shown here is derived from an EMBL/GenBank/DDBJ whole genome shotgun (WGS) entry which is preliminary data.</text>
</comment>
<feature type="repeat" description="TPR" evidence="2">
    <location>
        <begin position="1210"/>
        <end position="1243"/>
    </location>
</feature>
<dbReference type="SUPFAM" id="SSF53474">
    <property type="entry name" value="alpha/beta-Hydrolases"/>
    <property type="match status" value="1"/>
</dbReference>
<feature type="domain" description="DUF676" evidence="3">
    <location>
        <begin position="85"/>
        <end position="230"/>
    </location>
</feature>
<dbReference type="InterPro" id="IPR041664">
    <property type="entry name" value="AAA_16"/>
</dbReference>
<dbReference type="Gene3D" id="3.40.50.300">
    <property type="entry name" value="P-loop containing nucleotide triphosphate hydrolases"/>
    <property type="match status" value="1"/>
</dbReference>
<protein>
    <submittedName>
        <fullName evidence="5">Uncharacterized protein</fullName>
    </submittedName>
</protein>
<proteinExistence type="inferred from homology"/>
<feature type="repeat" description="TPR" evidence="2">
    <location>
        <begin position="853"/>
        <end position="886"/>
    </location>
</feature>
<dbReference type="Gene3D" id="3.40.50.1820">
    <property type="entry name" value="alpha/beta hydrolase"/>
    <property type="match status" value="1"/>
</dbReference>
<feature type="repeat" description="TPR" evidence="2">
    <location>
        <begin position="1252"/>
        <end position="1285"/>
    </location>
</feature>
<dbReference type="Pfam" id="PF13424">
    <property type="entry name" value="TPR_12"/>
    <property type="match status" value="6"/>
</dbReference>
<dbReference type="SUPFAM" id="SSF52540">
    <property type="entry name" value="P-loop containing nucleoside triphosphate hydrolases"/>
    <property type="match status" value="1"/>
</dbReference>
<dbReference type="PANTHER" id="PTHR46082">
    <property type="entry name" value="ATP/GTP-BINDING PROTEIN-RELATED"/>
    <property type="match status" value="1"/>
</dbReference>
<feature type="repeat" description="TPR" evidence="2">
    <location>
        <begin position="1084"/>
        <end position="1117"/>
    </location>
</feature>
<name>A0A5M8PXX2_9LECA</name>
<feature type="domain" description="Orc1-like AAA ATPase" evidence="4">
    <location>
        <begin position="368"/>
        <end position="490"/>
    </location>
</feature>
<dbReference type="Gene3D" id="1.25.40.10">
    <property type="entry name" value="Tetratricopeptide repeat domain"/>
    <property type="match status" value="5"/>
</dbReference>
<keyword evidence="2" id="KW-0802">TPR repeat</keyword>
<dbReference type="EMBL" id="VXIT01000003">
    <property type="protein sequence ID" value="KAA6413934.1"/>
    <property type="molecule type" value="Genomic_DNA"/>
</dbReference>
<evidence type="ECO:0000256" key="2">
    <source>
        <dbReference type="PROSITE-ProRule" id="PRU00339"/>
    </source>
</evidence>
<dbReference type="Pfam" id="PF05057">
    <property type="entry name" value="DUF676"/>
    <property type="match status" value="1"/>
</dbReference>